<dbReference type="AlphaFoldDB" id="A0AAV4FYC1"/>
<sequence length="99" mass="11333">MLCQTFHYPAANEEPPTPVSTGKYENSALRKECDSLRKANGVLVLKNEEKALQIAILKVEREDLRHENEDLCNTQDRLDRNVKQKKSTHQAVERESGRA</sequence>
<evidence type="ECO:0000313" key="3">
    <source>
        <dbReference type="Proteomes" id="UP000762676"/>
    </source>
</evidence>
<proteinExistence type="predicted"/>
<keyword evidence="3" id="KW-1185">Reference proteome</keyword>
<reference evidence="2 3" key="1">
    <citation type="journal article" date="2021" name="Elife">
        <title>Chloroplast acquisition without the gene transfer in kleptoplastic sea slugs, Plakobranchus ocellatus.</title>
        <authorList>
            <person name="Maeda T."/>
            <person name="Takahashi S."/>
            <person name="Yoshida T."/>
            <person name="Shimamura S."/>
            <person name="Takaki Y."/>
            <person name="Nagai Y."/>
            <person name="Toyoda A."/>
            <person name="Suzuki Y."/>
            <person name="Arimoto A."/>
            <person name="Ishii H."/>
            <person name="Satoh N."/>
            <person name="Nishiyama T."/>
            <person name="Hasebe M."/>
            <person name="Maruyama T."/>
            <person name="Minagawa J."/>
            <person name="Obokata J."/>
            <person name="Shigenobu S."/>
        </authorList>
    </citation>
    <scope>NUCLEOTIDE SEQUENCE [LARGE SCALE GENOMIC DNA]</scope>
</reference>
<feature type="region of interest" description="Disordered" evidence="1">
    <location>
        <begin position="75"/>
        <end position="99"/>
    </location>
</feature>
<comment type="caution">
    <text evidence="2">The sequence shown here is derived from an EMBL/GenBank/DDBJ whole genome shotgun (WGS) entry which is preliminary data.</text>
</comment>
<evidence type="ECO:0000313" key="2">
    <source>
        <dbReference type="EMBL" id="GFR77896.1"/>
    </source>
</evidence>
<gene>
    <name evidence="2" type="ORF">ElyMa_002249100</name>
</gene>
<name>A0AAV4FYC1_9GAST</name>
<dbReference type="EMBL" id="BMAT01004668">
    <property type="protein sequence ID" value="GFR77896.1"/>
    <property type="molecule type" value="Genomic_DNA"/>
</dbReference>
<protein>
    <submittedName>
        <fullName evidence="2">Uncharacterized protein</fullName>
    </submittedName>
</protein>
<organism evidence="2 3">
    <name type="scientific">Elysia marginata</name>
    <dbReference type="NCBI Taxonomy" id="1093978"/>
    <lineage>
        <taxon>Eukaryota</taxon>
        <taxon>Metazoa</taxon>
        <taxon>Spiralia</taxon>
        <taxon>Lophotrochozoa</taxon>
        <taxon>Mollusca</taxon>
        <taxon>Gastropoda</taxon>
        <taxon>Heterobranchia</taxon>
        <taxon>Euthyneura</taxon>
        <taxon>Panpulmonata</taxon>
        <taxon>Sacoglossa</taxon>
        <taxon>Placobranchoidea</taxon>
        <taxon>Plakobranchidae</taxon>
        <taxon>Elysia</taxon>
    </lineage>
</organism>
<feature type="region of interest" description="Disordered" evidence="1">
    <location>
        <begin position="1"/>
        <end position="23"/>
    </location>
</feature>
<accession>A0AAV4FYC1</accession>
<evidence type="ECO:0000256" key="1">
    <source>
        <dbReference type="SAM" id="MobiDB-lite"/>
    </source>
</evidence>
<dbReference type="Proteomes" id="UP000762676">
    <property type="component" value="Unassembled WGS sequence"/>
</dbReference>